<sequence>MAMQAGHADTDLVVVVAANSTVTQLDQDQVANIFLDRSASLPNGTTALPTDAPERSEVRDRFYIVLCGRSPAQMKAYWSRLIFTGRGKPPREAGSTDAVKNFVRTTPGGIGYLEASNVDSTVKVVLHLR</sequence>
<proteinExistence type="predicted"/>
<keyword evidence="2" id="KW-1185">Reference proteome</keyword>
<dbReference type="Gene3D" id="3.40.190.10">
    <property type="entry name" value="Periplasmic binding protein-like II"/>
    <property type="match status" value="1"/>
</dbReference>
<gene>
    <name evidence="1" type="ORF">WM40_15170</name>
</gene>
<comment type="caution">
    <text evidence="1">The sequence shown here is derived from an EMBL/GenBank/DDBJ whole genome shotgun (WGS) entry which is preliminary data.</text>
</comment>
<protein>
    <recommendedName>
        <fullName evidence="3">Phosphate ABC transporter substrate-binding protein</fullName>
    </recommendedName>
</protein>
<dbReference type="PATRIC" id="fig|28092.6.peg.3581"/>
<accession>A0A0F5JYW5</accession>
<name>A0A0F5JYW5_9BURK</name>
<evidence type="ECO:0000313" key="1">
    <source>
        <dbReference type="EMBL" id="KKB62885.1"/>
    </source>
</evidence>
<dbReference type="Proteomes" id="UP000033618">
    <property type="component" value="Unassembled WGS sequence"/>
</dbReference>
<reference evidence="1 2" key="1">
    <citation type="submission" date="2015-03" db="EMBL/GenBank/DDBJ databases">
        <title>Draft Genome Sequence of Burkholderia andropogonis type strain ICMP2807, isolated from Sorghum bicolor.</title>
        <authorList>
            <person name="Lopes-Santos L."/>
            <person name="Castro D.B."/>
            <person name="Ottoboni L.M."/>
            <person name="Park D."/>
            <person name="Weirc B.S."/>
            <person name="Destefano S.A."/>
        </authorList>
    </citation>
    <scope>NUCLEOTIDE SEQUENCE [LARGE SCALE GENOMIC DNA]</scope>
    <source>
        <strain evidence="1 2">ICMP2807</strain>
    </source>
</reference>
<evidence type="ECO:0008006" key="3">
    <source>
        <dbReference type="Google" id="ProtNLM"/>
    </source>
</evidence>
<dbReference type="SUPFAM" id="SSF53850">
    <property type="entry name" value="Periplasmic binding protein-like II"/>
    <property type="match status" value="1"/>
</dbReference>
<organism evidence="1 2">
    <name type="scientific">Robbsia andropogonis</name>
    <dbReference type="NCBI Taxonomy" id="28092"/>
    <lineage>
        <taxon>Bacteria</taxon>
        <taxon>Pseudomonadati</taxon>
        <taxon>Pseudomonadota</taxon>
        <taxon>Betaproteobacteria</taxon>
        <taxon>Burkholderiales</taxon>
        <taxon>Burkholderiaceae</taxon>
        <taxon>Robbsia</taxon>
    </lineage>
</organism>
<dbReference type="STRING" id="28092.WM40_15170"/>
<evidence type="ECO:0000313" key="2">
    <source>
        <dbReference type="Proteomes" id="UP000033618"/>
    </source>
</evidence>
<dbReference type="EMBL" id="LAQU01000015">
    <property type="protein sequence ID" value="KKB62885.1"/>
    <property type="molecule type" value="Genomic_DNA"/>
</dbReference>
<dbReference type="AlphaFoldDB" id="A0A0F5JYW5"/>